<reference evidence="1" key="1">
    <citation type="submission" date="2020-11" db="EMBL/GenBank/DDBJ databases">
        <title>Gallibacterium anatis 1637, full genome, WGS.</title>
        <authorList>
            <person name="Laishevtcev A.I."/>
            <person name="Yakimova E.A."/>
            <person name="Petkovich D."/>
            <person name="Stepanova T.V."/>
            <person name="Kalendr R.S."/>
            <person name="Rubalsky E.O."/>
            <person name="Zulkarneev E.R."/>
            <person name="Aleshkin A.V."/>
        </authorList>
    </citation>
    <scope>NUCLEOTIDE SEQUENCE</scope>
    <source>
        <strain evidence="1">1637</strain>
    </source>
</reference>
<accession>A0A930UUU0</accession>
<organism evidence="1">
    <name type="scientific">Gallibacterium anatis</name>
    <dbReference type="NCBI Taxonomy" id="750"/>
    <lineage>
        <taxon>Bacteria</taxon>
        <taxon>Pseudomonadati</taxon>
        <taxon>Pseudomonadota</taxon>
        <taxon>Gammaproteobacteria</taxon>
        <taxon>Pasteurellales</taxon>
        <taxon>Pasteurellaceae</taxon>
        <taxon>Gallibacterium</taxon>
    </lineage>
</organism>
<dbReference type="EMBL" id="JADION010000058">
    <property type="protein sequence ID" value="MBF4103151.1"/>
    <property type="molecule type" value="Genomic_DNA"/>
</dbReference>
<dbReference type="GO" id="GO:0015774">
    <property type="term" value="P:polysaccharide transport"/>
    <property type="evidence" value="ECO:0007669"/>
    <property type="project" value="InterPro"/>
</dbReference>
<comment type="caution">
    <text evidence="1">The sequence shown here is derived from an EMBL/GenBank/DDBJ whole genome shotgun (WGS) entry which is preliminary data.</text>
</comment>
<dbReference type="GO" id="GO:0000271">
    <property type="term" value="P:polysaccharide biosynthetic process"/>
    <property type="evidence" value="ECO:0007669"/>
    <property type="project" value="InterPro"/>
</dbReference>
<dbReference type="InterPro" id="IPR007833">
    <property type="entry name" value="Capsule_polysaccharide_synth"/>
</dbReference>
<name>A0A930UUU0_9PAST</name>
<dbReference type="Pfam" id="PF05159">
    <property type="entry name" value="Capsule_synth"/>
    <property type="match status" value="1"/>
</dbReference>
<dbReference type="AlphaFoldDB" id="A0A930UUU0"/>
<evidence type="ECO:0000313" key="1">
    <source>
        <dbReference type="EMBL" id="MBF4103151.1"/>
    </source>
</evidence>
<gene>
    <name evidence="1" type="ORF">INT80_15060</name>
</gene>
<sequence>MPNCRLHFVHSLAKFKKIQLHENAKFFALGARNPEVISYAEQHNIPIWRMEDGFIRSVGLGSNLVAPLSLVVDPLGIYF</sequence>
<proteinExistence type="predicted"/>
<protein>
    <submittedName>
        <fullName evidence="1">Uncharacterized protein</fullName>
    </submittedName>
</protein>